<keyword evidence="2" id="KW-1185">Reference proteome</keyword>
<evidence type="ECO:0000313" key="2">
    <source>
        <dbReference type="Proteomes" id="UP001060368"/>
    </source>
</evidence>
<dbReference type="GeneID" id="74307959"/>
<accession>A0A9E7PQF4</accession>
<reference evidence="1" key="1">
    <citation type="submission" date="2022-04" db="EMBL/GenBank/DDBJ databases">
        <title>Complete genome of Methanoplanus endosymbiosus DSM 3599.</title>
        <authorList>
            <person name="Chen S.-C."/>
            <person name="You Y.-T."/>
            <person name="Zhou Y.-Z."/>
            <person name="Lai M.-C."/>
        </authorList>
    </citation>
    <scope>NUCLEOTIDE SEQUENCE</scope>
    <source>
        <strain evidence="1">DSM 3599</strain>
    </source>
</reference>
<dbReference type="EMBL" id="CP096115">
    <property type="protein sequence ID" value="UUX91627.1"/>
    <property type="molecule type" value="Genomic_DNA"/>
</dbReference>
<protein>
    <submittedName>
        <fullName evidence="1">Uncharacterized protein</fullName>
    </submittedName>
</protein>
<name>A0A9E7PQF4_9EURY</name>
<sequence>MSFFPENEFIIIVHGPEPFDHSILSQIISPDKDSVMVVTAGVMGNLTDMIMGGQ</sequence>
<dbReference type="Proteomes" id="UP001060368">
    <property type="component" value="Chromosome"/>
</dbReference>
<dbReference type="AlphaFoldDB" id="A0A9E7PQF4"/>
<dbReference type="RefSeq" id="WP_257741780.1">
    <property type="nucleotide sequence ID" value="NZ_CP096115.1"/>
</dbReference>
<dbReference type="KEGG" id="mend:L6E24_09615"/>
<proteinExistence type="predicted"/>
<organism evidence="1 2">
    <name type="scientific">Methanoplanus endosymbiosus</name>
    <dbReference type="NCBI Taxonomy" id="33865"/>
    <lineage>
        <taxon>Archaea</taxon>
        <taxon>Methanobacteriati</taxon>
        <taxon>Methanobacteriota</taxon>
        <taxon>Stenosarchaea group</taxon>
        <taxon>Methanomicrobia</taxon>
        <taxon>Methanomicrobiales</taxon>
        <taxon>Methanomicrobiaceae</taxon>
        <taxon>Methanoplanus</taxon>
    </lineage>
</organism>
<evidence type="ECO:0000313" key="1">
    <source>
        <dbReference type="EMBL" id="UUX91627.1"/>
    </source>
</evidence>
<gene>
    <name evidence="1" type="ORF">L6E24_09615</name>
</gene>